<dbReference type="OrthoDB" id="36229at2157"/>
<proteinExistence type="predicted"/>
<name>A0A7M1UT73_9CREN</name>
<organism evidence="1 2">
    <name type="scientific">Thermosphaera chiliense</name>
    <dbReference type="NCBI Taxonomy" id="3402707"/>
    <lineage>
        <taxon>Archaea</taxon>
        <taxon>Thermoproteota</taxon>
        <taxon>Thermoprotei</taxon>
        <taxon>Desulfurococcales</taxon>
        <taxon>Desulfurococcaceae</taxon>
        <taxon>Thermosphaera</taxon>
    </lineage>
</organism>
<accession>A0A7M1UT73</accession>
<dbReference type="CDD" id="cd11714">
    <property type="entry name" value="GINS_A_archaea"/>
    <property type="match status" value="1"/>
</dbReference>
<dbReference type="EMBL" id="CP063144">
    <property type="protein sequence ID" value="QOR94332.1"/>
    <property type="molecule type" value="Genomic_DNA"/>
</dbReference>
<dbReference type="GeneID" id="59455135"/>
<sequence>MTGLLELVEELVFKFMSRDFQEESVKIEVVSDGLKIFLEESYVELMKGSEYTVPRWMASRLESMNVCRVKEPDVTVEKLSQIVYLEETQSKKPQLTKLNGYFYNRLKQVISKLEESLRTSPDWRAQAETLKSYSEFYDALTRERITKIINLLNLMDIPQDISEKMSEEEKQLYLDLKTILNLHLKNLRMRGKHGGSILKG</sequence>
<keyword evidence="2" id="KW-1185">Reference proteome</keyword>
<dbReference type="RefSeq" id="WP_193436132.1">
    <property type="nucleotide sequence ID" value="NZ_CP063144.1"/>
</dbReference>
<dbReference type="AlphaFoldDB" id="A0A7M1UT73"/>
<dbReference type="InterPro" id="IPR038437">
    <property type="entry name" value="GINS_Psf3_sf"/>
</dbReference>
<evidence type="ECO:0000313" key="2">
    <source>
        <dbReference type="Proteomes" id="UP000593766"/>
    </source>
</evidence>
<protein>
    <submittedName>
        <fullName evidence="1">DNA replication complex GINS family protein</fullName>
    </submittedName>
</protein>
<dbReference type="KEGG" id="tcs:IMZ38_06915"/>
<gene>
    <name evidence="1" type="ORF">IMZ38_06915</name>
</gene>
<dbReference type="Gene3D" id="1.20.58.2050">
    <property type="match status" value="1"/>
</dbReference>
<evidence type="ECO:0000313" key="1">
    <source>
        <dbReference type="EMBL" id="QOR94332.1"/>
    </source>
</evidence>
<dbReference type="Proteomes" id="UP000593766">
    <property type="component" value="Chromosome"/>
</dbReference>
<reference evidence="1 2" key="1">
    <citation type="submission" date="2020-10" db="EMBL/GenBank/DDBJ databases">
        <title>Complete genome sequence of Thermosphaera aggregans strain 3507.</title>
        <authorList>
            <person name="Zayulina K.S."/>
            <person name="Elcheninov A.G."/>
            <person name="Toshchakov S.V."/>
            <person name="Kublanov I.V."/>
            <person name="Kochetkova T.V."/>
        </authorList>
    </citation>
    <scope>NUCLEOTIDE SEQUENCE [LARGE SCALE GENOMIC DNA]</scope>
    <source>
        <strain evidence="1 2">3507</strain>
    </source>
</reference>